<evidence type="ECO:0000313" key="8">
    <source>
        <dbReference type="EMBL" id="GGD33840.1"/>
    </source>
</evidence>
<protein>
    <recommendedName>
        <fullName evidence="6">Molybdopterin molybdenumtransferase</fullName>
        <ecNumber evidence="6">2.10.1.1</ecNumber>
    </recommendedName>
</protein>
<feature type="domain" description="MoaB/Mog" evidence="7">
    <location>
        <begin position="173"/>
        <end position="310"/>
    </location>
</feature>
<dbReference type="InterPro" id="IPR038987">
    <property type="entry name" value="MoeA-like"/>
</dbReference>
<dbReference type="Gene3D" id="2.40.340.10">
    <property type="entry name" value="MoeA, C-terminal, domain IV"/>
    <property type="match status" value="1"/>
</dbReference>
<organism evidence="8 9">
    <name type="scientific">Sinisalibacter lacisalsi</name>
    <dbReference type="NCBI Taxonomy" id="1526570"/>
    <lineage>
        <taxon>Bacteria</taxon>
        <taxon>Pseudomonadati</taxon>
        <taxon>Pseudomonadota</taxon>
        <taxon>Alphaproteobacteria</taxon>
        <taxon>Rhodobacterales</taxon>
        <taxon>Roseobacteraceae</taxon>
        <taxon>Sinisalibacter</taxon>
    </lineage>
</organism>
<dbReference type="EC" id="2.10.1.1" evidence="6"/>
<keyword evidence="6" id="KW-0808">Transferase</keyword>
<comment type="catalytic activity">
    <reaction evidence="5">
        <text>adenylyl-molybdopterin + molybdate = Mo-molybdopterin + AMP + H(+)</text>
        <dbReference type="Rhea" id="RHEA:35047"/>
        <dbReference type="ChEBI" id="CHEBI:15378"/>
        <dbReference type="ChEBI" id="CHEBI:36264"/>
        <dbReference type="ChEBI" id="CHEBI:62727"/>
        <dbReference type="ChEBI" id="CHEBI:71302"/>
        <dbReference type="ChEBI" id="CHEBI:456215"/>
        <dbReference type="EC" id="2.10.1.1"/>
    </reaction>
</comment>
<dbReference type="NCBIfam" id="NF045515">
    <property type="entry name" value="Glp_gephyrin"/>
    <property type="match status" value="1"/>
</dbReference>
<keyword evidence="6" id="KW-0500">Molybdenum</keyword>
<evidence type="ECO:0000313" key="9">
    <source>
        <dbReference type="Proteomes" id="UP000617355"/>
    </source>
</evidence>
<reference evidence="9" key="1">
    <citation type="journal article" date="2019" name="Int. J. Syst. Evol. Microbiol.">
        <title>The Global Catalogue of Microorganisms (GCM) 10K type strain sequencing project: providing services to taxonomists for standard genome sequencing and annotation.</title>
        <authorList>
            <consortium name="The Broad Institute Genomics Platform"/>
            <consortium name="The Broad Institute Genome Sequencing Center for Infectious Disease"/>
            <person name="Wu L."/>
            <person name="Ma J."/>
        </authorList>
    </citation>
    <scope>NUCLEOTIDE SEQUENCE [LARGE SCALE GENOMIC DNA]</scope>
    <source>
        <strain evidence="9">CGMCC 1.12922</strain>
    </source>
</reference>
<dbReference type="PANTHER" id="PTHR10192">
    <property type="entry name" value="MOLYBDOPTERIN BIOSYNTHESIS PROTEIN"/>
    <property type="match status" value="1"/>
</dbReference>
<comment type="cofactor">
    <cofactor evidence="6">
        <name>Mg(2+)</name>
        <dbReference type="ChEBI" id="CHEBI:18420"/>
    </cofactor>
</comment>
<dbReference type="Pfam" id="PF00994">
    <property type="entry name" value="MoCF_biosynth"/>
    <property type="match status" value="1"/>
</dbReference>
<dbReference type="PANTHER" id="PTHR10192:SF5">
    <property type="entry name" value="GEPHYRIN"/>
    <property type="match status" value="1"/>
</dbReference>
<evidence type="ECO:0000256" key="4">
    <source>
        <dbReference type="ARBA" id="ARBA00023150"/>
    </source>
</evidence>
<comment type="similarity">
    <text evidence="3 6">Belongs to the MoeA family.</text>
</comment>
<keyword evidence="6" id="KW-0460">Magnesium</keyword>
<dbReference type="EMBL" id="BMGI01000002">
    <property type="protein sequence ID" value="GGD33840.1"/>
    <property type="molecule type" value="Genomic_DNA"/>
</dbReference>
<keyword evidence="4 6" id="KW-0501">Molybdenum cofactor biosynthesis</keyword>
<name>A0ABQ1QNC0_9RHOB</name>
<keyword evidence="6" id="KW-0479">Metal-binding</keyword>
<dbReference type="SUPFAM" id="SSF63882">
    <property type="entry name" value="MoeA N-terminal region -like"/>
    <property type="match status" value="1"/>
</dbReference>
<dbReference type="Gene3D" id="3.90.105.10">
    <property type="entry name" value="Molybdopterin biosynthesis moea protein, domain 2"/>
    <property type="match status" value="1"/>
</dbReference>
<comment type="pathway">
    <text evidence="2 6">Cofactor biosynthesis; molybdopterin biosynthesis.</text>
</comment>
<evidence type="ECO:0000256" key="1">
    <source>
        <dbReference type="ARBA" id="ARBA00002901"/>
    </source>
</evidence>
<dbReference type="CDD" id="cd00887">
    <property type="entry name" value="MoeA"/>
    <property type="match status" value="1"/>
</dbReference>
<sequence>MITVSQALDHLFTLARPLGTERVALAEAAGRVLAEPVVAARNQPPFAAAAMDGYALKGVEADPEAMFKVIGESRAGARFDGAVGPGQAVRIFTGAPVPVGADRVIIQEDVTREGDLITLARALDRGPYVRPAGTDFTIGDRVEAPRVLGPRDLALIAAMNAGDVVVMRRPEVALIATGDELVMPGEEPGPDQIIASNGFGLKAMIEAAGGRARLLPIARDSAESLRAAFELAEGADLVVTIGGASVGDHDMVAPVAAELGMEQSFYKVAMRPGKPLMAGRMGDAAMVGLPGNPVSSLVCGTIFILPMIRAMLGLGAAPAPRRPAVLAEDLPENGPREHYMRAALDGETIRPLPRQDSSLLTILHRADALLVRPAGDGPRKAGDTVDFVAI</sequence>
<dbReference type="Pfam" id="PF03453">
    <property type="entry name" value="MoeA_N"/>
    <property type="match status" value="1"/>
</dbReference>
<dbReference type="SMART" id="SM00852">
    <property type="entry name" value="MoCF_biosynth"/>
    <property type="match status" value="1"/>
</dbReference>
<dbReference type="InterPro" id="IPR001453">
    <property type="entry name" value="MoaB/Mog_dom"/>
</dbReference>
<evidence type="ECO:0000256" key="5">
    <source>
        <dbReference type="ARBA" id="ARBA00047317"/>
    </source>
</evidence>
<accession>A0ABQ1QNC0</accession>
<dbReference type="InterPro" id="IPR036688">
    <property type="entry name" value="MoeA_C_domain_IV_sf"/>
</dbReference>
<evidence type="ECO:0000256" key="2">
    <source>
        <dbReference type="ARBA" id="ARBA00005046"/>
    </source>
</evidence>
<gene>
    <name evidence="8" type="ORF">GCM10011358_17350</name>
</gene>
<keyword evidence="9" id="KW-1185">Reference proteome</keyword>
<proteinExistence type="inferred from homology"/>
<evidence type="ECO:0000259" key="7">
    <source>
        <dbReference type="SMART" id="SM00852"/>
    </source>
</evidence>
<dbReference type="InterPro" id="IPR036425">
    <property type="entry name" value="MoaB/Mog-like_dom_sf"/>
</dbReference>
<comment type="caution">
    <text evidence="8">The sequence shown here is derived from an EMBL/GenBank/DDBJ whole genome shotgun (WGS) entry which is preliminary data.</text>
</comment>
<dbReference type="Gene3D" id="2.170.190.11">
    <property type="entry name" value="Molybdopterin biosynthesis moea protein, domain 3"/>
    <property type="match status" value="1"/>
</dbReference>
<dbReference type="Pfam" id="PF03454">
    <property type="entry name" value="MoeA_C"/>
    <property type="match status" value="1"/>
</dbReference>
<dbReference type="SUPFAM" id="SSF63867">
    <property type="entry name" value="MoeA C-terminal domain-like"/>
    <property type="match status" value="1"/>
</dbReference>
<dbReference type="InterPro" id="IPR005111">
    <property type="entry name" value="MoeA_C_domain_IV"/>
</dbReference>
<comment type="function">
    <text evidence="1 6">Catalyzes the insertion of molybdate into adenylated molybdopterin with the concomitant release of AMP.</text>
</comment>
<dbReference type="SUPFAM" id="SSF53218">
    <property type="entry name" value="Molybdenum cofactor biosynthesis proteins"/>
    <property type="match status" value="1"/>
</dbReference>
<evidence type="ECO:0000256" key="6">
    <source>
        <dbReference type="RuleBase" id="RU365090"/>
    </source>
</evidence>
<dbReference type="Proteomes" id="UP000617355">
    <property type="component" value="Unassembled WGS sequence"/>
</dbReference>
<dbReference type="InterPro" id="IPR005110">
    <property type="entry name" value="MoeA_linker/N"/>
</dbReference>
<dbReference type="InterPro" id="IPR036135">
    <property type="entry name" value="MoeA_linker/N_sf"/>
</dbReference>
<dbReference type="Gene3D" id="3.40.980.10">
    <property type="entry name" value="MoaB/Mog-like domain"/>
    <property type="match status" value="1"/>
</dbReference>
<evidence type="ECO:0000256" key="3">
    <source>
        <dbReference type="ARBA" id="ARBA00010763"/>
    </source>
</evidence>
<dbReference type="RefSeq" id="WP_188527236.1">
    <property type="nucleotide sequence ID" value="NZ_BMGI01000002.1"/>
</dbReference>